<evidence type="ECO:0000256" key="6">
    <source>
        <dbReference type="HAMAP-Rule" id="MF_01216"/>
    </source>
</evidence>
<keyword evidence="2 6" id="KW-0288">FMN</keyword>
<name>A0ABW4SVE1_9ACTN</name>
<feature type="binding site" evidence="6">
    <location>
        <position position="10"/>
    </location>
    <ligand>
        <name>FMN</name>
        <dbReference type="ChEBI" id="CHEBI:58210"/>
    </ligand>
</feature>
<feature type="domain" description="Flavodoxin-like fold" evidence="7">
    <location>
        <begin position="3"/>
        <end position="189"/>
    </location>
</feature>
<accession>A0ABW4SVE1</accession>
<feature type="binding site" evidence="6">
    <location>
        <begin position="16"/>
        <end position="18"/>
    </location>
    <ligand>
        <name>FMN</name>
        <dbReference type="ChEBI" id="CHEBI:58210"/>
    </ligand>
</feature>
<sequence>MPHLLHIDASAVPSGSISRGVAGTFRDAWEGTVTYRDLGARPIPHLTAAGISARFAAAADHDAEQATAAFLQDGLARELEEADAYLFAVPMYNYGAPSTFKAWLDQVMIAGRTFGMTPAESPIAGRPATLVLSRGGAYGPGTPREGWDFADPYLRKILTEVFGLDLHVITAELTLADSVPAMAPLREAAAASQAAAHAAARDHARKLSAKALV</sequence>
<evidence type="ECO:0000313" key="9">
    <source>
        <dbReference type="Proteomes" id="UP001597368"/>
    </source>
</evidence>
<comment type="cofactor">
    <cofactor evidence="6">
        <name>FMN</name>
        <dbReference type="ChEBI" id="CHEBI:58210"/>
    </cofactor>
    <text evidence="6">Binds 1 FMN per subunit.</text>
</comment>
<comment type="similarity">
    <text evidence="6">Belongs to the azoreductase type 1 family.</text>
</comment>
<dbReference type="HAMAP" id="MF_01216">
    <property type="entry name" value="Azoreductase_type1"/>
    <property type="match status" value="1"/>
</dbReference>
<keyword evidence="1 6" id="KW-0285">Flavoprotein</keyword>
<keyword evidence="3 6" id="KW-0560">Oxidoreductase</keyword>
<reference evidence="9" key="1">
    <citation type="journal article" date="2019" name="Int. J. Syst. Evol. Microbiol.">
        <title>The Global Catalogue of Microorganisms (GCM) 10K type strain sequencing project: providing services to taxonomists for standard genome sequencing and annotation.</title>
        <authorList>
            <consortium name="The Broad Institute Genomics Platform"/>
            <consortium name="The Broad Institute Genome Sequencing Center for Infectious Disease"/>
            <person name="Wu L."/>
            <person name="Ma J."/>
        </authorList>
    </citation>
    <scope>NUCLEOTIDE SEQUENCE [LARGE SCALE GENOMIC DNA]</scope>
    <source>
        <strain evidence="9">ICMP 6774ER</strain>
    </source>
</reference>
<protein>
    <recommendedName>
        <fullName evidence="6">FMN dependent NADH:quinone oxidoreductase</fullName>
        <ecNumber evidence="6">1.6.5.-</ecNumber>
    </recommendedName>
    <alternativeName>
        <fullName evidence="6">Azo-dye reductase</fullName>
    </alternativeName>
    <alternativeName>
        <fullName evidence="6">FMN-dependent NADH-azo compound oxidoreductase</fullName>
    </alternativeName>
    <alternativeName>
        <fullName evidence="6">FMN-dependent NADH-azoreductase</fullName>
        <ecNumber evidence="6">1.7.1.17</ecNumber>
    </alternativeName>
</protein>
<proteinExistence type="inferred from homology"/>
<dbReference type="EC" id="1.7.1.17" evidence="6"/>
<dbReference type="RefSeq" id="WP_379573626.1">
    <property type="nucleotide sequence ID" value="NZ_JBHUFV010000033.1"/>
</dbReference>
<comment type="caution">
    <text evidence="6">Lacks conserved residue(s) required for the propagation of feature annotation.</text>
</comment>
<dbReference type="Proteomes" id="UP001597368">
    <property type="component" value="Unassembled WGS sequence"/>
</dbReference>
<dbReference type="EMBL" id="JBHUFV010000033">
    <property type="protein sequence ID" value="MFD1933587.1"/>
    <property type="molecule type" value="Genomic_DNA"/>
</dbReference>
<dbReference type="InterPro" id="IPR029039">
    <property type="entry name" value="Flavoprotein-like_sf"/>
</dbReference>
<comment type="caution">
    <text evidence="8">The sequence shown here is derived from an EMBL/GenBank/DDBJ whole genome shotgun (WGS) entry which is preliminary data.</text>
</comment>
<gene>
    <name evidence="6" type="primary">azoR</name>
    <name evidence="8" type="ORF">ACFSKW_19185</name>
</gene>
<dbReference type="InterPro" id="IPR050104">
    <property type="entry name" value="FMN-dep_NADH:Q_OxRdtase_AzoR1"/>
</dbReference>
<dbReference type="SUPFAM" id="SSF52218">
    <property type="entry name" value="Flavoproteins"/>
    <property type="match status" value="1"/>
</dbReference>
<evidence type="ECO:0000259" key="7">
    <source>
        <dbReference type="Pfam" id="PF02525"/>
    </source>
</evidence>
<evidence type="ECO:0000256" key="3">
    <source>
        <dbReference type="ARBA" id="ARBA00023002"/>
    </source>
</evidence>
<evidence type="ECO:0000256" key="1">
    <source>
        <dbReference type="ARBA" id="ARBA00022630"/>
    </source>
</evidence>
<keyword evidence="9" id="KW-1185">Reference proteome</keyword>
<dbReference type="EC" id="1.6.5.-" evidence="6"/>
<evidence type="ECO:0000256" key="5">
    <source>
        <dbReference type="ARBA" id="ARBA00048542"/>
    </source>
</evidence>
<evidence type="ECO:0000256" key="2">
    <source>
        <dbReference type="ARBA" id="ARBA00022643"/>
    </source>
</evidence>
<dbReference type="PANTHER" id="PTHR43741">
    <property type="entry name" value="FMN-DEPENDENT NADH-AZOREDUCTASE 1"/>
    <property type="match status" value="1"/>
</dbReference>
<feature type="binding site" evidence="6">
    <location>
        <begin position="133"/>
        <end position="136"/>
    </location>
    <ligand>
        <name>FMN</name>
        <dbReference type="ChEBI" id="CHEBI:58210"/>
    </ligand>
</feature>
<evidence type="ECO:0000313" key="8">
    <source>
        <dbReference type="EMBL" id="MFD1933587.1"/>
    </source>
</evidence>
<dbReference type="InterPro" id="IPR023048">
    <property type="entry name" value="NADH:quinone_OxRdtase_FMN_depd"/>
</dbReference>
<comment type="catalytic activity">
    <reaction evidence="5">
        <text>N,N-dimethyl-1,4-phenylenediamine + anthranilate + 2 NAD(+) = 2-(4-dimethylaminophenyl)diazenylbenzoate + 2 NADH + 2 H(+)</text>
        <dbReference type="Rhea" id="RHEA:55872"/>
        <dbReference type="ChEBI" id="CHEBI:15378"/>
        <dbReference type="ChEBI" id="CHEBI:15783"/>
        <dbReference type="ChEBI" id="CHEBI:16567"/>
        <dbReference type="ChEBI" id="CHEBI:57540"/>
        <dbReference type="ChEBI" id="CHEBI:57945"/>
        <dbReference type="ChEBI" id="CHEBI:71579"/>
        <dbReference type="EC" id="1.7.1.17"/>
    </reaction>
    <physiologicalReaction direction="right-to-left" evidence="5">
        <dbReference type="Rhea" id="RHEA:55874"/>
    </physiologicalReaction>
</comment>
<comment type="function">
    <text evidence="6">Also exhibits azoreductase activity. Catalyzes the reductive cleavage of the azo bond in aromatic azo compounds to the corresponding amines.</text>
</comment>
<comment type="subunit">
    <text evidence="6">Homodimer.</text>
</comment>
<comment type="function">
    <text evidence="6">Quinone reductase that provides resistance to thiol-specific stress caused by electrophilic quinones.</text>
</comment>
<dbReference type="PANTHER" id="PTHR43741:SF4">
    <property type="entry name" value="FMN-DEPENDENT NADH:QUINONE OXIDOREDUCTASE"/>
    <property type="match status" value="1"/>
</dbReference>
<keyword evidence="4 6" id="KW-0520">NAD</keyword>
<dbReference type="InterPro" id="IPR003680">
    <property type="entry name" value="Flavodoxin_fold"/>
</dbReference>
<dbReference type="Pfam" id="PF02525">
    <property type="entry name" value="Flavodoxin_2"/>
    <property type="match status" value="1"/>
</dbReference>
<evidence type="ECO:0000256" key="4">
    <source>
        <dbReference type="ARBA" id="ARBA00023027"/>
    </source>
</evidence>
<organism evidence="8 9">
    <name type="scientific">Nonomuraea mangrovi</name>
    <dbReference type="NCBI Taxonomy" id="2316207"/>
    <lineage>
        <taxon>Bacteria</taxon>
        <taxon>Bacillati</taxon>
        <taxon>Actinomycetota</taxon>
        <taxon>Actinomycetes</taxon>
        <taxon>Streptosporangiales</taxon>
        <taxon>Streptosporangiaceae</taxon>
        <taxon>Nonomuraea</taxon>
    </lineage>
</organism>
<comment type="catalytic activity">
    <reaction evidence="6">
        <text>2 a quinone + NADH + H(+) = 2 a 1,4-benzosemiquinone + NAD(+)</text>
        <dbReference type="Rhea" id="RHEA:65952"/>
        <dbReference type="ChEBI" id="CHEBI:15378"/>
        <dbReference type="ChEBI" id="CHEBI:57540"/>
        <dbReference type="ChEBI" id="CHEBI:57945"/>
        <dbReference type="ChEBI" id="CHEBI:132124"/>
        <dbReference type="ChEBI" id="CHEBI:134225"/>
    </reaction>
</comment>
<dbReference type="Gene3D" id="3.40.50.360">
    <property type="match status" value="1"/>
</dbReference>